<sequence>MLNIAKESIHRFVDLSKYNAAKRVSRPNHYKYFNRFLLVFMLIAIIVLFLPWTQNVSGNGYVTTLTPGQRPQTIQSPIPGRIEEWYVNEGDFVKKGDTILHISEIVNQYQDPYLVERTIEQQEAKSRSASSYSNKIIALENRINALGQERNLKLSQGENMVRQLEFTIISDSTDLIAMRNNLEIAQRQYERFRQLNEEGLKSLSDVEAKRLKQQELLAKVVSQENKLLTSKNRLSNAITELNRIKAEYSDKISSAQSDIASAASSQFEAEAEVSKLANQSTNYSIRQSFYYVTAPQSGYINKALRSGLGETFNEGEQLVGIMPANYDLAVEAYVDPLNLPLLHTGENVRLQFDGWPAIFFSGWPNASYGTYGGKIVVVETFRSPNGKFRILIAPNESEKEWPDRLRVGSGAYMIALLEDVPIWYEIWRKLNGFPPNYYQPANSGDPSILDGSTKSMKPKNSK</sequence>
<dbReference type="RefSeq" id="WP_214112073.1">
    <property type="nucleotide sequence ID" value="NZ_JAHCTB010000001.1"/>
</dbReference>
<dbReference type="Proteomes" id="UP001297092">
    <property type="component" value="Unassembled WGS sequence"/>
</dbReference>
<evidence type="ECO:0000313" key="4">
    <source>
        <dbReference type="Proteomes" id="UP001297092"/>
    </source>
</evidence>
<evidence type="ECO:0000313" key="3">
    <source>
        <dbReference type="EMBL" id="MBT0607217.1"/>
    </source>
</evidence>
<dbReference type="Gene3D" id="2.40.50.100">
    <property type="match status" value="1"/>
</dbReference>
<evidence type="ECO:0000256" key="1">
    <source>
        <dbReference type="SAM" id="Coils"/>
    </source>
</evidence>
<feature type="transmembrane region" description="Helical" evidence="2">
    <location>
        <begin position="32"/>
        <end position="52"/>
    </location>
</feature>
<dbReference type="InterPro" id="IPR050739">
    <property type="entry name" value="MFP"/>
</dbReference>
<keyword evidence="2" id="KW-0472">Membrane</keyword>
<dbReference type="SUPFAM" id="SSF51230">
    <property type="entry name" value="Single hybrid motif"/>
    <property type="match status" value="1"/>
</dbReference>
<reference evidence="3 4" key="1">
    <citation type="submission" date="2021-05" db="EMBL/GenBank/DDBJ databases">
        <title>Aequorivita echinoideorum JCM 30378 genome.</title>
        <authorList>
            <person name="Zhang H."/>
            <person name="Li C."/>
        </authorList>
    </citation>
    <scope>NUCLEOTIDE SEQUENCE [LARGE SCALE GENOMIC DNA]</scope>
    <source>
        <strain evidence="3 4">JCM30378</strain>
    </source>
</reference>
<dbReference type="InterPro" id="IPR011053">
    <property type="entry name" value="Single_hybrid_motif"/>
</dbReference>
<gene>
    <name evidence="3" type="ORF">KIV10_03385</name>
</gene>
<keyword evidence="4" id="KW-1185">Reference proteome</keyword>
<name>A0ABS5S1X8_9FLAO</name>
<keyword evidence="2" id="KW-1133">Transmembrane helix</keyword>
<comment type="caution">
    <text evidence="3">The sequence shown here is derived from an EMBL/GenBank/DDBJ whole genome shotgun (WGS) entry which is preliminary data.</text>
</comment>
<accession>A0ABS5S1X8</accession>
<protein>
    <submittedName>
        <fullName evidence="3">HlyD family efflux transporter periplasmic adaptor subunit</fullName>
    </submittedName>
</protein>
<dbReference type="PANTHER" id="PTHR30386">
    <property type="entry name" value="MEMBRANE FUSION SUBUNIT OF EMRAB-TOLC MULTIDRUG EFFLUX PUMP"/>
    <property type="match status" value="1"/>
</dbReference>
<proteinExistence type="predicted"/>
<feature type="coiled-coil region" evidence="1">
    <location>
        <begin position="231"/>
        <end position="258"/>
    </location>
</feature>
<keyword evidence="1" id="KW-0175">Coiled coil</keyword>
<keyword evidence="2" id="KW-0812">Transmembrane</keyword>
<evidence type="ECO:0000256" key="2">
    <source>
        <dbReference type="SAM" id="Phobius"/>
    </source>
</evidence>
<organism evidence="3 4">
    <name type="scientific">Aequorivita echinoideorum</name>
    <dbReference type="NCBI Taxonomy" id="1549647"/>
    <lineage>
        <taxon>Bacteria</taxon>
        <taxon>Pseudomonadati</taxon>
        <taxon>Bacteroidota</taxon>
        <taxon>Flavobacteriia</taxon>
        <taxon>Flavobacteriales</taxon>
        <taxon>Flavobacteriaceae</taxon>
        <taxon>Aequorivita</taxon>
    </lineage>
</organism>
<dbReference type="EMBL" id="JAHCTB010000001">
    <property type="protein sequence ID" value="MBT0607217.1"/>
    <property type="molecule type" value="Genomic_DNA"/>
</dbReference>